<dbReference type="GO" id="GO:0047570">
    <property type="term" value="F:3-oxoadipate enol-lactonase activity"/>
    <property type="evidence" value="ECO:0007669"/>
    <property type="project" value="UniProtKB-EC"/>
</dbReference>
<dbReference type="PANTHER" id="PTHR43433">
    <property type="entry name" value="HYDROLASE, ALPHA/BETA FOLD FAMILY PROTEIN"/>
    <property type="match status" value="1"/>
</dbReference>
<dbReference type="AlphaFoldDB" id="A0A1X7AGD7"/>
<evidence type="ECO:0000259" key="1">
    <source>
        <dbReference type="Pfam" id="PF00561"/>
    </source>
</evidence>
<name>A0A1X7AGD7_9GAMM</name>
<dbReference type="InterPro" id="IPR000073">
    <property type="entry name" value="AB_hydrolase_1"/>
</dbReference>
<keyword evidence="3" id="KW-1185">Reference proteome</keyword>
<gene>
    <name evidence="2" type="primary">catD</name>
    <name evidence="2" type="ORF">EHSB41UT_00188</name>
</gene>
<organism evidence="2 3">
    <name type="scientific">Parendozoicomonas haliclonae</name>
    <dbReference type="NCBI Taxonomy" id="1960125"/>
    <lineage>
        <taxon>Bacteria</taxon>
        <taxon>Pseudomonadati</taxon>
        <taxon>Pseudomonadota</taxon>
        <taxon>Gammaproteobacteria</taxon>
        <taxon>Oceanospirillales</taxon>
        <taxon>Endozoicomonadaceae</taxon>
        <taxon>Parendozoicomonas</taxon>
    </lineage>
</organism>
<dbReference type="OrthoDB" id="7055710at2"/>
<evidence type="ECO:0000313" key="2">
    <source>
        <dbReference type="EMBL" id="SMA32743.1"/>
    </source>
</evidence>
<dbReference type="Pfam" id="PF00561">
    <property type="entry name" value="Abhydrolase_1"/>
    <property type="match status" value="1"/>
</dbReference>
<sequence>MPSVQVNGLSIAYEDHPPASSSSGSVESAPVILLIHGLGTPLTGWPRSYWQPLVNAGCRVLLIDNRDVGQSSRVPDARLPTFKDLAVASLFKKRIKADYTLEDMAADAIGLLDGLNIPKAHVVGASMGGMIGQLLAARYPDRISSLTAVMTSTGAKHLPGPSLSVRMRLLNSPKDRSPENLIQHSMKTWKVIGSPAYPAPDDKLYDYVKGIHQRGISSQGYLRHMAAILASGDRSELMKTVSIPTLVLHGGSDKLVPAACGRQLAGKIPNARYQEFEGMGHDFPEQLAERISGLILEHTASY</sequence>
<dbReference type="RefSeq" id="WP_087105998.1">
    <property type="nucleotide sequence ID" value="NZ_CBCSCN010000012.1"/>
</dbReference>
<evidence type="ECO:0000313" key="3">
    <source>
        <dbReference type="Proteomes" id="UP000196573"/>
    </source>
</evidence>
<dbReference type="GO" id="GO:0046503">
    <property type="term" value="P:glycerolipid catabolic process"/>
    <property type="evidence" value="ECO:0007669"/>
    <property type="project" value="TreeGrafter"/>
</dbReference>
<reference evidence="2 3" key="1">
    <citation type="submission" date="2017-03" db="EMBL/GenBank/DDBJ databases">
        <authorList>
            <person name="Afonso C.L."/>
            <person name="Miller P.J."/>
            <person name="Scott M.A."/>
            <person name="Spackman E."/>
            <person name="Goraichik I."/>
            <person name="Dimitrov K.M."/>
            <person name="Suarez D.L."/>
            <person name="Swayne D.E."/>
        </authorList>
    </citation>
    <scope>NUCLEOTIDE SEQUENCE [LARGE SCALE GENOMIC DNA]</scope>
    <source>
        <strain evidence="2">SB41UT1</strain>
    </source>
</reference>
<protein>
    <submittedName>
        <fullName evidence="2">3-oxoadipate enol-lactonase 2</fullName>
        <ecNumber evidence="2">3.1.1.24</ecNumber>
    </submittedName>
</protein>
<dbReference type="InterPro" id="IPR050471">
    <property type="entry name" value="AB_hydrolase"/>
</dbReference>
<feature type="domain" description="AB hydrolase-1" evidence="1">
    <location>
        <begin position="30"/>
        <end position="283"/>
    </location>
</feature>
<dbReference type="Gene3D" id="3.40.50.1820">
    <property type="entry name" value="alpha/beta hydrolase"/>
    <property type="match status" value="1"/>
</dbReference>
<dbReference type="SUPFAM" id="SSF53474">
    <property type="entry name" value="alpha/beta-Hydrolases"/>
    <property type="match status" value="1"/>
</dbReference>
<dbReference type="EC" id="3.1.1.24" evidence="2"/>
<proteinExistence type="predicted"/>
<dbReference type="Proteomes" id="UP000196573">
    <property type="component" value="Unassembled WGS sequence"/>
</dbReference>
<dbReference type="GO" id="GO:0004806">
    <property type="term" value="F:triacylglycerol lipase activity"/>
    <property type="evidence" value="ECO:0007669"/>
    <property type="project" value="TreeGrafter"/>
</dbReference>
<accession>A0A1X7AGD7</accession>
<dbReference type="PANTHER" id="PTHR43433:SF5">
    <property type="entry name" value="AB HYDROLASE-1 DOMAIN-CONTAINING PROTEIN"/>
    <property type="match status" value="1"/>
</dbReference>
<dbReference type="EMBL" id="FWPT01000001">
    <property type="protein sequence ID" value="SMA32743.1"/>
    <property type="molecule type" value="Genomic_DNA"/>
</dbReference>
<dbReference type="InterPro" id="IPR029058">
    <property type="entry name" value="AB_hydrolase_fold"/>
</dbReference>
<keyword evidence="2" id="KW-0378">Hydrolase</keyword>